<name>A0A1R2BYL0_9CILI</name>
<gene>
    <name evidence="1" type="ORF">SteCoe_17591</name>
</gene>
<dbReference type="AlphaFoldDB" id="A0A1R2BYL0"/>
<keyword evidence="2" id="KW-1185">Reference proteome</keyword>
<sequence>MLLNVKKIDSNDLLRQSIHVSNEWLDQSDCTNLSSSSEEFIKYFQVLLAKKLAASEGNFILSKIVLHSSQQTSNGN</sequence>
<accession>A0A1R2BYL0</accession>
<protein>
    <submittedName>
        <fullName evidence="1">Uncharacterized protein</fullName>
    </submittedName>
</protein>
<evidence type="ECO:0000313" key="1">
    <source>
        <dbReference type="EMBL" id="OMJ81829.1"/>
    </source>
</evidence>
<organism evidence="1 2">
    <name type="scientific">Stentor coeruleus</name>
    <dbReference type="NCBI Taxonomy" id="5963"/>
    <lineage>
        <taxon>Eukaryota</taxon>
        <taxon>Sar</taxon>
        <taxon>Alveolata</taxon>
        <taxon>Ciliophora</taxon>
        <taxon>Postciliodesmatophora</taxon>
        <taxon>Heterotrichea</taxon>
        <taxon>Heterotrichida</taxon>
        <taxon>Stentoridae</taxon>
        <taxon>Stentor</taxon>
    </lineage>
</organism>
<evidence type="ECO:0000313" key="2">
    <source>
        <dbReference type="Proteomes" id="UP000187209"/>
    </source>
</evidence>
<reference evidence="1 2" key="1">
    <citation type="submission" date="2016-11" db="EMBL/GenBank/DDBJ databases">
        <title>The macronuclear genome of Stentor coeruleus: a giant cell with tiny introns.</title>
        <authorList>
            <person name="Slabodnick M."/>
            <person name="Ruby J.G."/>
            <person name="Reiff S.B."/>
            <person name="Swart E.C."/>
            <person name="Gosai S."/>
            <person name="Prabakaran S."/>
            <person name="Witkowska E."/>
            <person name="Larue G.E."/>
            <person name="Fisher S."/>
            <person name="Freeman R.M."/>
            <person name="Gunawardena J."/>
            <person name="Chu W."/>
            <person name="Stover N.A."/>
            <person name="Gregory B.D."/>
            <person name="Nowacki M."/>
            <person name="Derisi J."/>
            <person name="Roy S.W."/>
            <person name="Marshall W.F."/>
            <person name="Sood P."/>
        </authorList>
    </citation>
    <scope>NUCLEOTIDE SEQUENCE [LARGE SCALE GENOMIC DNA]</scope>
    <source>
        <strain evidence="1">WM001</strain>
    </source>
</reference>
<proteinExistence type="predicted"/>
<dbReference type="EMBL" id="MPUH01000364">
    <property type="protein sequence ID" value="OMJ81829.1"/>
    <property type="molecule type" value="Genomic_DNA"/>
</dbReference>
<dbReference type="Proteomes" id="UP000187209">
    <property type="component" value="Unassembled WGS sequence"/>
</dbReference>
<comment type="caution">
    <text evidence="1">The sequence shown here is derived from an EMBL/GenBank/DDBJ whole genome shotgun (WGS) entry which is preliminary data.</text>
</comment>